<dbReference type="OMA" id="GPHINII"/>
<dbReference type="Gene3D" id="3.90.1200.10">
    <property type="match status" value="1"/>
</dbReference>
<protein>
    <recommendedName>
        <fullName evidence="1">Aminoglycoside phosphotransferase domain-containing protein</fullName>
    </recommendedName>
</protein>
<dbReference type="PANTHER" id="PTHR21310:SF54">
    <property type="entry name" value="AMINOGLYCOSIDE PHOSPHOTRANSFERASE DOMAIN-CONTAINING PROTEIN"/>
    <property type="match status" value="1"/>
</dbReference>
<accession>A0A1L9ULL8</accession>
<dbReference type="Pfam" id="PF01636">
    <property type="entry name" value="APH"/>
    <property type="match status" value="1"/>
</dbReference>
<evidence type="ECO:0000313" key="3">
    <source>
        <dbReference type="Proteomes" id="UP000184499"/>
    </source>
</evidence>
<dbReference type="Proteomes" id="UP000184499">
    <property type="component" value="Unassembled WGS sequence"/>
</dbReference>
<organism evidence="2 3">
    <name type="scientific">Aspergillus brasiliensis (strain CBS 101740 / IMI 381727 / IBT 21946)</name>
    <dbReference type="NCBI Taxonomy" id="767769"/>
    <lineage>
        <taxon>Eukaryota</taxon>
        <taxon>Fungi</taxon>
        <taxon>Dikarya</taxon>
        <taxon>Ascomycota</taxon>
        <taxon>Pezizomycotina</taxon>
        <taxon>Eurotiomycetes</taxon>
        <taxon>Eurotiomycetidae</taxon>
        <taxon>Eurotiales</taxon>
        <taxon>Aspergillaceae</taxon>
        <taxon>Aspergillus</taxon>
        <taxon>Aspergillus subgen. Circumdati</taxon>
    </lineage>
</organism>
<dbReference type="InterPro" id="IPR011009">
    <property type="entry name" value="Kinase-like_dom_sf"/>
</dbReference>
<dbReference type="EMBL" id="KV878683">
    <property type="protein sequence ID" value="OJJ72542.1"/>
    <property type="molecule type" value="Genomic_DNA"/>
</dbReference>
<dbReference type="PANTHER" id="PTHR21310">
    <property type="entry name" value="AMINOGLYCOSIDE PHOSPHOTRANSFERASE-RELATED-RELATED"/>
    <property type="match status" value="1"/>
</dbReference>
<reference evidence="3" key="1">
    <citation type="journal article" date="2017" name="Genome Biol.">
        <title>Comparative genomics reveals high biological diversity and specific adaptations in the industrially and medically important fungal genus Aspergillus.</title>
        <authorList>
            <person name="de Vries R.P."/>
            <person name="Riley R."/>
            <person name="Wiebenga A."/>
            <person name="Aguilar-Osorio G."/>
            <person name="Amillis S."/>
            <person name="Uchima C.A."/>
            <person name="Anderluh G."/>
            <person name="Asadollahi M."/>
            <person name="Askin M."/>
            <person name="Barry K."/>
            <person name="Battaglia E."/>
            <person name="Bayram O."/>
            <person name="Benocci T."/>
            <person name="Braus-Stromeyer S.A."/>
            <person name="Caldana C."/>
            <person name="Canovas D."/>
            <person name="Cerqueira G.C."/>
            <person name="Chen F."/>
            <person name="Chen W."/>
            <person name="Choi C."/>
            <person name="Clum A."/>
            <person name="Dos Santos R.A."/>
            <person name="Damasio A.R."/>
            <person name="Diallinas G."/>
            <person name="Emri T."/>
            <person name="Fekete E."/>
            <person name="Flipphi M."/>
            <person name="Freyberg S."/>
            <person name="Gallo A."/>
            <person name="Gournas C."/>
            <person name="Habgood R."/>
            <person name="Hainaut M."/>
            <person name="Harispe M.L."/>
            <person name="Henrissat B."/>
            <person name="Hilden K.S."/>
            <person name="Hope R."/>
            <person name="Hossain A."/>
            <person name="Karabika E."/>
            <person name="Karaffa L."/>
            <person name="Karanyi Z."/>
            <person name="Krasevec N."/>
            <person name="Kuo A."/>
            <person name="Kusch H."/>
            <person name="LaButti K."/>
            <person name="Lagendijk E.L."/>
            <person name="Lapidus A."/>
            <person name="Levasseur A."/>
            <person name="Lindquist E."/>
            <person name="Lipzen A."/>
            <person name="Logrieco A.F."/>
            <person name="MacCabe A."/>
            <person name="Maekelae M.R."/>
            <person name="Malavazi I."/>
            <person name="Melin P."/>
            <person name="Meyer V."/>
            <person name="Mielnichuk N."/>
            <person name="Miskei M."/>
            <person name="Molnar A.P."/>
            <person name="Mule G."/>
            <person name="Ngan C.Y."/>
            <person name="Orejas M."/>
            <person name="Orosz E."/>
            <person name="Ouedraogo J.P."/>
            <person name="Overkamp K.M."/>
            <person name="Park H.-S."/>
            <person name="Perrone G."/>
            <person name="Piumi F."/>
            <person name="Punt P.J."/>
            <person name="Ram A.F."/>
            <person name="Ramon A."/>
            <person name="Rauscher S."/>
            <person name="Record E."/>
            <person name="Riano-Pachon D.M."/>
            <person name="Robert V."/>
            <person name="Roehrig J."/>
            <person name="Ruller R."/>
            <person name="Salamov A."/>
            <person name="Salih N.S."/>
            <person name="Samson R.A."/>
            <person name="Sandor E."/>
            <person name="Sanguinetti M."/>
            <person name="Schuetze T."/>
            <person name="Sepcic K."/>
            <person name="Shelest E."/>
            <person name="Sherlock G."/>
            <person name="Sophianopoulou V."/>
            <person name="Squina F.M."/>
            <person name="Sun H."/>
            <person name="Susca A."/>
            <person name="Todd R.B."/>
            <person name="Tsang A."/>
            <person name="Unkles S.E."/>
            <person name="van de Wiele N."/>
            <person name="van Rossen-Uffink D."/>
            <person name="Oliveira J.V."/>
            <person name="Vesth T.C."/>
            <person name="Visser J."/>
            <person name="Yu J.-H."/>
            <person name="Zhou M."/>
            <person name="Andersen M.R."/>
            <person name="Archer D.B."/>
            <person name="Baker S.E."/>
            <person name="Benoit I."/>
            <person name="Brakhage A.A."/>
            <person name="Braus G.H."/>
            <person name="Fischer R."/>
            <person name="Frisvad J.C."/>
            <person name="Goldman G.H."/>
            <person name="Houbraken J."/>
            <person name="Oakley B."/>
            <person name="Pocsi I."/>
            <person name="Scazzocchio C."/>
            <person name="Seiboth B."/>
            <person name="vanKuyk P.A."/>
            <person name="Wortman J."/>
            <person name="Dyer P.S."/>
            <person name="Grigoriev I.V."/>
        </authorList>
    </citation>
    <scope>NUCLEOTIDE SEQUENCE [LARGE SCALE GENOMIC DNA]</scope>
    <source>
        <strain evidence="3">CBS 101740 / IMI 381727 / IBT 21946</strain>
    </source>
</reference>
<dbReference type="OrthoDB" id="2906425at2759"/>
<dbReference type="VEuPathDB" id="FungiDB:ASPBRDRAFT_42246"/>
<dbReference type="STRING" id="767769.A0A1L9ULL8"/>
<dbReference type="InterPro" id="IPR002575">
    <property type="entry name" value="Aminoglycoside_PTrfase"/>
</dbReference>
<feature type="domain" description="Aminoglycoside phosphotransferase" evidence="1">
    <location>
        <begin position="72"/>
        <end position="286"/>
    </location>
</feature>
<dbReference type="InterPro" id="IPR051678">
    <property type="entry name" value="AGP_Transferase"/>
</dbReference>
<proteinExistence type="predicted"/>
<evidence type="ECO:0000313" key="2">
    <source>
        <dbReference type="EMBL" id="OJJ72542.1"/>
    </source>
</evidence>
<keyword evidence="3" id="KW-1185">Reference proteome</keyword>
<dbReference type="GeneID" id="93577249"/>
<dbReference type="RefSeq" id="XP_067479790.1">
    <property type="nucleotide sequence ID" value="XM_067624761.1"/>
</dbReference>
<dbReference type="SUPFAM" id="SSF56112">
    <property type="entry name" value="Protein kinase-like (PK-like)"/>
    <property type="match status" value="1"/>
</dbReference>
<dbReference type="CDD" id="cd05120">
    <property type="entry name" value="APH_ChoK_like"/>
    <property type="match status" value="1"/>
</dbReference>
<gene>
    <name evidence="2" type="ORF">ASPBRDRAFT_42246</name>
</gene>
<dbReference type="AlphaFoldDB" id="A0A1L9ULL8"/>
<sequence>MATEEKPDALSGDSGPQVNLLYSAPGFAVPDPESINTMVNNSNTIFDWGGVKIAKISPEVAVKFGSHVTLGEAKSMMFVDQNTETVPVPKIFAYYSYGPIDRDIGDFGILYDNYIFMSFVEGQSLDKTWETYDSDTKGRIANQLKGYFDELRRIDHSNYIGSVGRGPVADPILEDAKTKGPFDSEDDFDNAIISAYQSRAPKRHIKNVLAGMLSHKRHDTVFTHGDLRHRNIMVDNENITGIVDWEFSGWYPEYWEFSRALSVWQWQNDWTEYLAQVLEPYYAEYAVYSFLTETLW</sequence>
<evidence type="ECO:0000259" key="1">
    <source>
        <dbReference type="Pfam" id="PF01636"/>
    </source>
</evidence>
<name>A0A1L9ULL8_ASPBC</name>